<name>A0A812MDF7_9DINO</name>
<dbReference type="Proteomes" id="UP000604046">
    <property type="component" value="Unassembled WGS sequence"/>
</dbReference>
<sequence length="543" mass="59812">MPVKDLKKTVNQTRHVLEELGMTAFCYALRDCIVPQLEAHAEQLDARKQEAEESGSGSCAHSEVLKQQLPELRRQMQEAADTLRVDGQLTQTPLISGKAAALLQLLETLFLGKDGKGDFRGIVFVTQVALTMPLAHLLTEHFGKNRAVVRGGAVSGTQSMADSKRNQEMERFRKGELNVLICTNALEEGVDVSDCAFVIRFNRFDTTKSHIQGAGRARRGDAKIFYFDNDPHEEEGRAKLLSEVAKDDTLRLTEAERAERRLDATLAVPGVYPFYPPGDAKSEVNLYNCLQMVYEYCAKTMGQSFNPEDLFTYDETVISVYPRQVRKFITEVKYPSPEGFLKVTLPQVNTRWGDTKLESVLDPNRSKNMKQEDKDKRRFLYVVAIEMHEKGLLDGNNQPSGRALHGNKLACEAFVMSPGLRLSTASYAKAVPAAPAAPAAPTTPVAPAASAAPAVAASTTAASASRPATAEELYNAKGQLNEWVHKQWRQPAEQLLSYDSDPTPDGFVAKVRLLKTGREFVGSAHKKKDAEQSAAAAALKELL</sequence>
<dbReference type="OrthoDB" id="416741at2759"/>
<dbReference type="SUPFAM" id="SSF52540">
    <property type="entry name" value="P-loop containing nucleoside triphosphate hydrolases"/>
    <property type="match status" value="1"/>
</dbReference>
<evidence type="ECO:0000313" key="7">
    <source>
        <dbReference type="Proteomes" id="UP000604046"/>
    </source>
</evidence>
<gene>
    <name evidence="6" type="primary">DCL3A</name>
    <name evidence="6" type="ORF">SNAT2548_LOCUS13994</name>
</gene>
<dbReference type="PROSITE" id="PS50137">
    <property type="entry name" value="DS_RBD"/>
    <property type="match status" value="1"/>
</dbReference>
<keyword evidence="2" id="KW-0694">RNA-binding</keyword>
<evidence type="ECO:0000259" key="4">
    <source>
        <dbReference type="PROSITE" id="PS50137"/>
    </source>
</evidence>
<evidence type="ECO:0000313" key="6">
    <source>
        <dbReference type="EMBL" id="CAE7265164.1"/>
    </source>
</evidence>
<dbReference type="PROSITE" id="PS51194">
    <property type="entry name" value="HELICASE_CTER"/>
    <property type="match status" value="1"/>
</dbReference>
<dbReference type="GO" id="GO:0003723">
    <property type="term" value="F:RNA binding"/>
    <property type="evidence" value="ECO:0007669"/>
    <property type="project" value="UniProtKB-UniRule"/>
</dbReference>
<comment type="caution">
    <text evidence="6">The sequence shown here is derived from an EMBL/GenBank/DDBJ whole genome shotgun (WGS) entry which is preliminary data.</text>
</comment>
<dbReference type="EMBL" id="CAJNDS010001557">
    <property type="protein sequence ID" value="CAE7265164.1"/>
    <property type="molecule type" value="Genomic_DNA"/>
</dbReference>
<evidence type="ECO:0000256" key="3">
    <source>
        <dbReference type="SAM" id="Coils"/>
    </source>
</evidence>
<keyword evidence="3" id="KW-0175">Coiled coil</keyword>
<organism evidence="6 7">
    <name type="scientific">Symbiodinium natans</name>
    <dbReference type="NCBI Taxonomy" id="878477"/>
    <lineage>
        <taxon>Eukaryota</taxon>
        <taxon>Sar</taxon>
        <taxon>Alveolata</taxon>
        <taxon>Dinophyceae</taxon>
        <taxon>Suessiales</taxon>
        <taxon>Symbiodiniaceae</taxon>
        <taxon>Symbiodinium</taxon>
    </lineage>
</organism>
<feature type="domain" description="Helicase C-terminal" evidence="5">
    <location>
        <begin position="105"/>
        <end position="263"/>
    </location>
</feature>
<dbReference type="Gene3D" id="3.40.50.300">
    <property type="entry name" value="P-loop containing nucleotide triphosphate hydrolases"/>
    <property type="match status" value="1"/>
</dbReference>
<dbReference type="InterPro" id="IPR027417">
    <property type="entry name" value="P-loop_NTPase"/>
</dbReference>
<dbReference type="Pfam" id="PF00271">
    <property type="entry name" value="Helicase_C"/>
    <property type="match status" value="1"/>
</dbReference>
<keyword evidence="1" id="KW-0378">Hydrolase</keyword>
<dbReference type="Pfam" id="PF00035">
    <property type="entry name" value="dsrm"/>
    <property type="match status" value="1"/>
</dbReference>
<dbReference type="PANTHER" id="PTHR14950">
    <property type="entry name" value="DICER-RELATED"/>
    <property type="match status" value="1"/>
</dbReference>
<evidence type="ECO:0000256" key="1">
    <source>
        <dbReference type="ARBA" id="ARBA00022801"/>
    </source>
</evidence>
<reference evidence="6" key="1">
    <citation type="submission" date="2021-02" db="EMBL/GenBank/DDBJ databases">
        <authorList>
            <person name="Dougan E. K."/>
            <person name="Rhodes N."/>
            <person name="Thang M."/>
            <person name="Chan C."/>
        </authorList>
    </citation>
    <scope>NUCLEOTIDE SEQUENCE</scope>
</reference>
<dbReference type="SMART" id="SM00358">
    <property type="entry name" value="DSRM"/>
    <property type="match status" value="1"/>
</dbReference>
<dbReference type="SUPFAM" id="SSF54768">
    <property type="entry name" value="dsRNA-binding domain-like"/>
    <property type="match status" value="1"/>
</dbReference>
<dbReference type="InterPro" id="IPR001650">
    <property type="entry name" value="Helicase_C-like"/>
</dbReference>
<dbReference type="InterPro" id="IPR014720">
    <property type="entry name" value="dsRBD_dom"/>
</dbReference>
<dbReference type="Gene3D" id="3.30.160.20">
    <property type="match status" value="1"/>
</dbReference>
<proteinExistence type="predicted"/>
<evidence type="ECO:0000259" key="5">
    <source>
        <dbReference type="PROSITE" id="PS51194"/>
    </source>
</evidence>
<dbReference type="SMART" id="SM00490">
    <property type="entry name" value="HELICc"/>
    <property type="match status" value="1"/>
</dbReference>
<feature type="coiled-coil region" evidence="3">
    <location>
        <begin position="34"/>
        <end position="82"/>
    </location>
</feature>
<protein>
    <submittedName>
        <fullName evidence="6">DCL3A protein</fullName>
    </submittedName>
</protein>
<keyword evidence="7" id="KW-1185">Reference proteome</keyword>
<feature type="domain" description="DRBM" evidence="4">
    <location>
        <begin position="475"/>
        <end position="543"/>
    </location>
</feature>
<evidence type="ECO:0000256" key="2">
    <source>
        <dbReference type="PROSITE-ProRule" id="PRU00266"/>
    </source>
</evidence>
<accession>A0A812MDF7</accession>
<dbReference type="AlphaFoldDB" id="A0A812MDF7"/>
<dbReference type="GO" id="GO:0016787">
    <property type="term" value="F:hydrolase activity"/>
    <property type="evidence" value="ECO:0007669"/>
    <property type="project" value="UniProtKB-KW"/>
</dbReference>